<organism evidence="1 2">
    <name type="scientific">Nocardioides silvaticus</name>
    <dbReference type="NCBI Taxonomy" id="2201891"/>
    <lineage>
        <taxon>Bacteria</taxon>
        <taxon>Bacillati</taxon>
        <taxon>Actinomycetota</taxon>
        <taxon>Actinomycetes</taxon>
        <taxon>Propionibacteriales</taxon>
        <taxon>Nocardioidaceae</taxon>
        <taxon>Nocardioides</taxon>
    </lineage>
</organism>
<dbReference type="EMBL" id="QGDD01000001">
    <property type="protein sequence ID" value="PWN05023.1"/>
    <property type="molecule type" value="Genomic_DNA"/>
</dbReference>
<keyword evidence="2" id="KW-1185">Reference proteome</keyword>
<dbReference type="AlphaFoldDB" id="A0A316TK96"/>
<gene>
    <name evidence="1" type="ORF">DJ010_04295</name>
</gene>
<proteinExistence type="predicted"/>
<evidence type="ECO:0000313" key="2">
    <source>
        <dbReference type="Proteomes" id="UP000245507"/>
    </source>
</evidence>
<comment type="caution">
    <text evidence="1">The sequence shown here is derived from an EMBL/GenBank/DDBJ whole genome shotgun (WGS) entry which is preliminary data.</text>
</comment>
<name>A0A316TK96_9ACTN</name>
<evidence type="ECO:0000313" key="1">
    <source>
        <dbReference type="EMBL" id="PWN05023.1"/>
    </source>
</evidence>
<sequence>MDVGRGWFPADADSHRRDAPRYCPACASALALADGGQGLAVEYWSGADRVFVCFCGSCGWSGDVVLSERVLGHEAAE</sequence>
<reference evidence="1 2" key="1">
    <citation type="submission" date="2018-05" db="EMBL/GenBank/DDBJ databases">
        <title>Nocardioides silvaticus genome.</title>
        <authorList>
            <person name="Li C."/>
            <person name="Wang G."/>
        </authorList>
    </citation>
    <scope>NUCLEOTIDE SEQUENCE [LARGE SCALE GENOMIC DNA]</scope>
    <source>
        <strain evidence="1 2">CCTCC AB 2018079</strain>
    </source>
</reference>
<accession>A0A316TK96</accession>
<dbReference type="Proteomes" id="UP000245507">
    <property type="component" value="Unassembled WGS sequence"/>
</dbReference>
<protein>
    <submittedName>
        <fullName evidence="1">Uncharacterized protein</fullName>
    </submittedName>
</protein>
<dbReference type="OrthoDB" id="3787309at2"/>